<feature type="domain" description="3-hydroxyacyl-CoA dehydrogenase C-terminal" evidence="1">
    <location>
        <begin position="122"/>
        <end position="196"/>
    </location>
</feature>
<evidence type="ECO:0000313" key="2">
    <source>
        <dbReference type="EMBL" id="BFG71370.1"/>
    </source>
</evidence>
<sequence>MQIVLNASPQQAAVFLSKSIPDTVTIYRKGVDILPAHADAWFDLCFETEGAAFPEITTAPVFVNAVLSTTDSLPDNYIRINAWNSFLERPVLEVVPAKGNSSFEQILSSLGWNYQIVPDVPGMIAARVIAMIINEAYFALGDEVSTKQDIDTAMKLGTNYPYGPFEWSDIIGIQPILHLLQVLAKEDDRYTPAPALTAEALSKTNAQ</sequence>
<evidence type="ECO:0000259" key="1">
    <source>
        <dbReference type="Pfam" id="PF00725"/>
    </source>
</evidence>
<dbReference type="GO" id="GO:0016616">
    <property type="term" value="F:oxidoreductase activity, acting on the CH-OH group of donors, NAD or NADP as acceptor"/>
    <property type="evidence" value="ECO:0007669"/>
    <property type="project" value="InterPro"/>
</dbReference>
<dbReference type="SUPFAM" id="SSF48179">
    <property type="entry name" value="6-phosphogluconate dehydrogenase C-terminal domain-like"/>
    <property type="match status" value="1"/>
</dbReference>
<accession>A0AAT9GL68</accession>
<proteinExistence type="predicted"/>
<dbReference type="AlphaFoldDB" id="A0AAT9GL68"/>
<protein>
    <recommendedName>
        <fullName evidence="1">3-hydroxyacyl-CoA dehydrogenase C-terminal domain-containing protein</fullName>
    </recommendedName>
</protein>
<dbReference type="GO" id="GO:0006631">
    <property type="term" value="P:fatty acid metabolic process"/>
    <property type="evidence" value="ECO:0007669"/>
    <property type="project" value="InterPro"/>
</dbReference>
<dbReference type="RefSeq" id="WP_353549003.1">
    <property type="nucleotide sequence ID" value="NZ_AP029612.1"/>
</dbReference>
<dbReference type="Pfam" id="PF00725">
    <property type="entry name" value="3HCDH"/>
    <property type="match status" value="1"/>
</dbReference>
<dbReference type="PANTHER" id="PTHR48075:SF5">
    <property type="entry name" value="3-HYDROXYBUTYRYL-COA DEHYDROGENASE"/>
    <property type="match status" value="1"/>
</dbReference>
<gene>
    <name evidence="2" type="ORF">KACHI17_22510</name>
</gene>
<dbReference type="InterPro" id="IPR006108">
    <property type="entry name" value="3HC_DH_C"/>
</dbReference>
<dbReference type="Gene3D" id="1.10.1040.10">
    <property type="entry name" value="N-(1-d-carboxylethyl)-l-norvaline Dehydrogenase, domain 2"/>
    <property type="match status" value="1"/>
</dbReference>
<dbReference type="PANTHER" id="PTHR48075">
    <property type="entry name" value="3-HYDROXYACYL-COA DEHYDROGENASE FAMILY PROTEIN"/>
    <property type="match status" value="1"/>
</dbReference>
<dbReference type="InterPro" id="IPR008927">
    <property type="entry name" value="6-PGluconate_DH-like_C_sf"/>
</dbReference>
<dbReference type="InterPro" id="IPR013328">
    <property type="entry name" value="6PGD_dom2"/>
</dbReference>
<organism evidence="2">
    <name type="scientific">Sediminibacterium sp. KACHI17</name>
    <dbReference type="NCBI Taxonomy" id="1751071"/>
    <lineage>
        <taxon>Bacteria</taxon>
        <taxon>Pseudomonadati</taxon>
        <taxon>Bacteroidota</taxon>
        <taxon>Chitinophagia</taxon>
        <taxon>Chitinophagales</taxon>
        <taxon>Chitinophagaceae</taxon>
        <taxon>Sediminibacterium</taxon>
    </lineage>
</organism>
<name>A0AAT9GL68_9BACT</name>
<reference evidence="2" key="1">
    <citation type="submission" date="2024-02" db="EMBL/GenBank/DDBJ databases">
        <title>Sediminibacterium planktonica sp. nov. and Sediminibacterium longus sp. nov., isolated from surface lake and river water.</title>
        <authorList>
            <person name="Watanabe K."/>
            <person name="Takemine S."/>
            <person name="Ishii Y."/>
            <person name="Ogata Y."/>
            <person name="Shindo C."/>
            <person name="Suda W."/>
        </authorList>
    </citation>
    <scope>NUCLEOTIDE SEQUENCE</scope>
    <source>
        <strain evidence="2">KACHI17</strain>
    </source>
</reference>
<dbReference type="EMBL" id="AP029612">
    <property type="protein sequence ID" value="BFG71370.1"/>
    <property type="molecule type" value="Genomic_DNA"/>
</dbReference>